<feature type="non-terminal residue" evidence="1">
    <location>
        <position position="1"/>
    </location>
</feature>
<feature type="non-terminal residue" evidence="1">
    <location>
        <position position="66"/>
    </location>
</feature>
<organism evidence="1 2">
    <name type="scientific">Laetiporus sulphureus 93-53</name>
    <dbReference type="NCBI Taxonomy" id="1314785"/>
    <lineage>
        <taxon>Eukaryota</taxon>
        <taxon>Fungi</taxon>
        <taxon>Dikarya</taxon>
        <taxon>Basidiomycota</taxon>
        <taxon>Agaricomycotina</taxon>
        <taxon>Agaricomycetes</taxon>
        <taxon>Polyporales</taxon>
        <taxon>Laetiporus</taxon>
    </lineage>
</organism>
<reference evidence="1 2" key="1">
    <citation type="journal article" date="2016" name="Mol. Biol. Evol.">
        <title>Comparative Genomics of Early-Diverging Mushroom-Forming Fungi Provides Insights into the Origins of Lignocellulose Decay Capabilities.</title>
        <authorList>
            <person name="Nagy L.G."/>
            <person name="Riley R."/>
            <person name="Tritt A."/>
            <person name="Adam C."/>
            <person name="Daum C."/>
            <person name="Floudas D."/>
            <person name="Sun H."/>
            <person name="Yadav J.S."/>
            <person name="Pangilinan J."/>
            <person name="Larsson K.H."/>
            <person name="Matsuura K."/>
            <person name="Barry K."/>
            <person name="Labutti K."/>
            <person name="Kuo R."/>
            <person name="Ohm R.A."/>
            <person name="Bhattacharya S.S."/>
            <person name="Shirouzu T."/>
            <person name="Yoshinaga Y."/>
            <person name="Martin F.M."/>
            <person name="Grigoriev I.V."/>
            <person name="Hibbett D.S."/>
        </authorList>
    </citation>
    <scope>NUCLEOTIDE SEQUENCE [LARGE SCALE GENOMIC DNA]</scope>
    <source>
        <strain evidence="1 2">93-53</strain>
    </source>
</reference>
<gene>
    <name evidence="1" type="ORF">LAESUDRAFT_726648</name>
</gene>
<dbReference type="InParanoid" id="A0A165DVJ0"/>
<dbReference type="AlphaFoldDB" id="A0A165DVJ0"/>
<keyword evidence="2" id="KW-1185">Reference proteome</keyword>
<protein>
    <submittedName>
        <fullName evidence="1">Uncharacterized protein</fullName>
    </submittedName>
</protein>
<accession>A0A165DVJ0</accession>
<evidence type="ECO:0000313" key="2">
    <source>
        <dbReference type="Proteomes" id="UP000076871"/>
    </source>
</evidence>
<dbReference type="GeneID" id="63826102"/>
<dbReference type="EMBL" id="KV427628">
    <property type="protein sequence ID" value="KZT05713.1"/>
    <property type="molecule type" value="Genomic_DNA"/>
</dbReference>
<sequence>SSTQRNLARVSSALAARPNAKSITETALRHIMAHSSCTSELHSIVITPYAAAVTISASILPICALT</sequence>
<proteinExistence type="predicted"/>
<dbReference type="Proteomes" id="UP000076871">
    <property type="component" value="Unassembled WGS sequence"/>
</dbReference>
<dbReference type="RefSeq" id="XP_040763453.1">
    <property type="nucleotide sequence ID" value="XM_040909073.1"/>
</dbReference>
<evidence type="ECO:0000313" key="1">
    <source>
        <dbReference type="EMBL" id="KZT05713.1"/>
    </source>
</evidence>
<name>A0A165DVJ0_9APHY</name>